<feature type="transmembrane region" description="Helical" evidence="1">
    <location>
        <begin position="47"/>
        <end position="71"/>
    </location>
</feature>
<dbReference type="CDD" id="cd09084">
    <property type="entry name" value="EEP-2"/>
    <property type="match status" value="1"/>
</dbReference>
<dbReference type="PANTHER" id="PTHR14859">
    <property type="entry name" value="CALCOFLUOR WHITE HYPERSENSITIVE PROTEIN PRECURSOR"/>
    <property type="match status" value="1"/>
</dbReference>
<dbReference type="GeneID" id="82892314"/>
<evidence type="ECO:0000256" key="1">
    <source>
        <dbReference type="SAM" id="Phobius"/>
    </source>
</evidence>
<gene>
    <name evidence="3" type="ORF">NQ491_11230</name>
</gene>
<feature type="transmembrane region" description="Helical" evidence="1">
    <location>
        <begin position="12"/>
        <end position="35"/>
    </location>
</feature>
<keyword evidence="4" id="KW-1185">Reference proteome</keyword>
<evidence type="ECO:0000313" key="3">
    <source>
        <dbReference type="EMBL" id="UWN57194.1"/>
    </source>
</evidence>
<dbReference type="Proteomes" id="UP001059295">
    <property type="component" value="Chromosome"/>
</dbReference>
<feature type="transmembrane region" description="Helical" evidence="1">
    <location>
        <begin position="78"/>
        <end position="97"/>
    </location>
</feature>
<sequence length="377" mass="43107">MRVRDKEKKSAGILLATADAVVLVLSFLVAAALMLSYLAPHVDPRRAAWFAFLGLAAPFLYVADVVLALYWTMRWRPVALLLLFAALLGLGHVSKFFRPELSRRYEQPRETGTLRVLSYNVEGFFGKDSLGKRENQMQRIVRFIAETDPDIFCLQEFEYNRVNTLDSLESALGEWKYRALFLDSTADRRHGRGLALFSKYRVIPRGGIRYPGSTNSSMWADVIVHRDTVRVYNNHMQSTQISEDDKQFLGAMAAVPDSARDDRAKGIVRKLVRNFRVRATQADSVAGFIHDGTPRVIVCGDFNDTPMSYTYRRLRGDLTDAFARKGRGMIYTYRGFLGVFRIDYLFHSDDFETVDYDSEQPLWSDHNPVIVDLKLCR</sequence>
<accession>A0ABY5V0N2</accession>
<keyword evidence="1" id="KW-1133">Transmembrane helix</keyword>
<dbReference type="InterPro" id="IPR051916">
    <property type="entry name" value="GPI-anchor_lipid_remodeler"/>
</dbReference>
<evidence type="ECO:0000313" key="4">
    <source>
        <dbReference type="Proteomes" id="UP001059295"/>
    </source>
</evidence>
<dbReference type="InterPro" id="IPR036691">
    <property type="entry name" value="Endo/exonu/phosph_ase_sf"/>
</dbReference>
<dbReference type="Gene3D" id="3.60.10.10">
    <property type="entry name" value="Endonuclease/exonuclease/phosphatase"/>
    <property type="match status" value="1"/>
</dbReference>
<dbReference type="EMBL" id="CP102294">
    <property type="protein sequence ID" value="UWN57194.1"/>
    <property type="molecule type" value="Genomic_DNA"/>
</dbReference>
<evidence type="ECO:0000259" key="2">
    <source>
        <dbReference type="Pfam" id="PF03372"/>
    </source>
</evidence>
<protein>
    <submittedName>
        <fullName evidence="3">Endonuclease/exonuclease/phosphatase family protein</fullName>
    </submittedName>
</protein>
<dbReference type="Pfam" id="PF03372">
    <property type="entry name" value="Exo_endo_phos"/>
    <property type="match status" value="1"/>
</dbReference>
<proteinExistence type="predicted"/>
<organism evidence="3 4">
    <name type="scientific">Alistipes ihumii AP11</name>
    <dbReference type="NCBI Taxonomy" id="1211813"/>
    <lineage>
        <taxon>Bacteria</taxon>
        <taxon>Pseudomonadati</taxon>
        <taxon>Bacteroidota</taxon>
        <taxon>Bacteroidia</taxon>
        <taxon>Bacteroidales</taxon>
        <taxon>Rikenellaceae</taxon>
        <taxon>Alistipes</taxon>
    </lineage>
</organism>
<dbReference type="PANTHER" id="PTHR14859:SF15">
    <property type="entry name" value="ENDONUCLEASE_EXONUCLEASE_PHOSPHATASE DOMAIN-CONTAINING PROTEIN"/>
    <property type="match status" value="1"/>
</dbReference>
<name>A0ABY5V0N2_9BACT</name>
<dbReference type="GO" id="GO:0004519">
    <property type="term" value="F:endonuclease activity"/>
    <property type="evidence" value="ECO:0007669"/>
    <property type="project" value="UniProtKB-KW"/>
</dbReference>
<keyword evidence="3" id="KW-0255">Endonuclease</keyword>
<dbReference type="SUPFAM" id="SSF56219">
    <property type="entry name" value="DNase I-like"/>
    <property type="match status" value="1"/>
</dbReference>
<dbReference type="InterPro" id="IPR005135">
    <property type="entry name" value="Endo/exonuclease/phosphatase"/>
</dbReference>
<feature type="domain" description="Endonuclease/exonuclease/phosphatase" evidence="2">
    <location>
        <begin position="117"/>
        <end position="366"/>
    </location>
</feature>
<keyword evidence="3" id="KW-0540">Nuclease</keyword>
<keyword evidence="1" id="KW-0472">Membrane</keyword>
<keyword evidence="1" id="KW-0812">Transmembrane</keyword>
<keyword evidence="3" id="KW-0378">Hydrolase</keyword>
<dbReference type="RefSeq" id="WP_019245437.1">
    <property type="nucleotide sequence ID" value="NZ_CAPH01000007.1"/>
</dbReference>
<reference evidence="3" key="1">
    <citation type="journal article" date="2022" name="Cell">
        <title>Design, construction, and in vivo augmentation of a complex gut microbiome.</title>
        <authorList>
            <person name="Cheng A.G."/>
            <person name="Ho P.Y."/>
            <person name="Aranda-Diaz A."/>
            <person name="Jain S."/>
            <person name="Yu F.B."/>
            <person name="Meng X."/>
            <person name="Wang M."/>
            <person name="Iakiviak M."/>
            <person name="Nagashima K."/>
            <person name="Zhao A."/>
            <person name="Murugkar P."/>
            <person name="Patil A."/>
            <person name="Atabakhsh K."/>
            <person name="Weakley A."/>
            <person name="Yan J."/>
            <person name="Brumbaugh A.R."/>
            <person name="Higginbottom S."/>
            <person name="Dimas A."/>
            <person name="Shiver A.L."/>
            <person name="Deutschbauer A."/>
            <person name="Neff N."/>
            <person name="Sonnenburg J.L."/>
            <person name="Huang K.C."/>
            <person name="Fischbach M.A."/>
        </authorList>
    </citation>
    <scope>NUCLEOTIDE SEQUENCE</scope>
    <source>
        <strain evidence="3">AP11</strain>
    </source>
</reference>